<dbReference type="InterPro" id="IPR041588">
    <property type="entry name" value="Integrase_H2C2"/>
</dbReference>
<accession>A0A371I8G1</accession>
<dbReference type="InterPro" id="IPR052160">
    <property type="entry name" value="Gypsy_RT_Integrase-like"/>
</dbReference>
<dbReference type="Gene3D" id="3.30.420.10">
    <property type="entry name" value="Ribonuclease H-like superfamily/Ribonuclease H"/>
    <property type="match status" value="1"/>
</dbReference>
<keyword evidence="3" id="KW-1185">Reference proteome</keyword>
<feature type="non-terminal residue" evidence="2">
    <location>
        <position position="1"/>
    </location>
</feature>
<name>A0A371I8G1_MUCPR</name>
<dbReference type="EMBL" id="QJKJ01000663">
    <property type="protein sequence ID" value="RDY11322.1"/>
    <property type="molecule type" value="Genomic_DNA"/>
</dbReference>
<dbReference type="PANTHER" id="PTHR47266">
    <property type="entry name" value="ENDONUCLEASE-RELATED"/>
    <property type="match status" value="1"/>
</dbReference>
<evidence type="ECO:0000259" key="1">
    <source>
        <dbReference type="Pfam" id="PF17921"/>
    </source>
</evidence>
<reference evidence="2" key="1">
    <citation type="submission" date="2018-05" db="EMBL/GenBank/DDBJ databases">
        <title>Draft genome of Mucuna pruriens seed.</title>
        <authorList>
            <person name="Nnadi N.E."/>
            <person name="Vos R."/>
            <person name="Hasami M.H."/>
            <person name="Devisetty U.K."/>
            <person name="Aguiy J.C."/>
        </authorList>
    </citation>
    <scope>NUCLEOTIDE SEQUENCE [LARGE SCALE GENOMIC DNA]</scope>
    <source>
        <strain evidence="2">JCA_2017</strain>
    </source>
</reference>
<gene>
    <name evidence="2" type="primary">Gin1</name>
    <name evidence="2" type="ORF">CR513_04033</name>
</gene>
<dbReference type="Gene3D" id="1.10.340.70">
    <property type="match status" value="1"/>
</dbReference>
<dbReference type="GO" id="GO:0003676">
    <property type="term" value="F:nucleic acid binding"/>
    <property type="evidence" value="ECO:0007669"/>
    <property type="project" value="InterPro"/>
</dbReference>
<dbReference type="InterPro" id="IPR012337">
    <property type="entry name" value="RNaseH-like_sf"/>
</dbReference>
<dbReference type="SUPFAM" id="SSF53098">
    <property type="entry name" value="Ribonuclease H-like"/>
    <property type="match status" value="1"/>
</dbReference>
<protein>
    <submittedName>
        <fullName evidence="2">Gypsy retrotransposon integrase-like protein 1</fullName>
    </submittedName>
</protein>
<organism evidence="2 3">
    <name type="scientific">Mucuna pruriens</name>
    <name type="common">Velvet bean</name>
    <name type="synonym">Dolichos pruriens</name>
    <dbReference type="NCBI Taxonomy" id="157652"/>
    <lineage>
        <taxon>Eukaryota</taxon>
        <taxon>Viridiplantae</taxon>
        <taxon>Streptophyta</taxon>
        <taxon>Embryophyta</taxon>
        <taxon>Tracheophyta</taxon>
        <taxon>Spermatophyta</taxon>
        <taxon>Magnoliopsida</taxon>
        <taxon>eudicotyledons</taxon>
        <taxon>Gunneridae</taxon>
        <taxon>Pentapetalae</taxon>
        <taxon>rosids</taxon>
        <taxon>fabids</taxon>
        <taxon>Fabales</taxon>
        <taxon>Fabaceae</taxon>
        <taxon>Papilionoideae</taxon>
        <taxon>50 kb inversion clade</taxon>
        <taxon>NPAAA clade</taxon>
        <taxon>indigoferoid/millettioid clade</taxon>
        <taxon>Phaseoleae</taxon>
        <taxon>Mucuna</taxon>
    </lineage>
</organism>
<dbReference type="OrthoDB" id="1432469at2759"/>
<dbReference type="InterPro" id="IPR036397">
    <property type="entry name" value="RNaseH_sf"/>
</dbReference>
<dbReference type="Proteomes" id="UP000257109">
    <property type="component" value="Unassembled WGS sequence"/>
</dbReference>
<evidence type="ECO:0000313" key="2">
    <source>
        <dbReference type="EMBL" id="RDY11322.1"/>
    </source>
</evidence>
<sequence>MTPLIQFLQDGRISENDEEARRVAKEAARRGFAFPLLKCLDKDEAEYAMKEVHEGVCGTHIRGRALASKIARAGYYWPTLKGDCMNYVKKCNKCQRFVEGHRAPPEKLHAITSPWPFCKWGVDILGSFPLAPRQIKFLIVAVDYFTKWEPVAVISTERVKRFLWKKIVCRFGLLAEIVSDNGT</sequence>
<evidence type="ECO:0000313" key="3">
    <source>
        <dbReference type="Proteomes" id="UP000257109"/>
    </source>
</evidence>
<proteinExistence type="predicted"/>
<dbReference type="Pfam" id="PF17921">
    <property type="entry name" value="Integrase_H2C2"/>
    <property type="match status" value="1"/>
</dbReference>
<feature type="domain" description="Integrase zinc-binding" evidence="1">
    <location>
        <begin position="42"/>
        <end position="96"/>
    </location>
</feature>
<comment type="caution">
    <text evidence="2">The sequence shown here is derived from an EMBL/GenBank/DDBJ whole genome shotgun (WGS) entry which is preliminary data.</text>
</comment>
<dbReference type="AlphaFoldDB" id="A0A371I8G1"/>